<keyword evidence="1" id="KW-0472">Membrane</keyword>
<reference evidence="2 3" key="1">
    <citation type="submission" date="2022-06" db="EMBL/GenBank/DDBJ databases">
        <title>Isolation of gut microbiota from human fecal samples.</title>
        <authorList>
            <person name="Pamer E.G."/>
            <person name="Barat B."/>
            <person name="Waligurski E."/>
            <person name="Medina S."/>
            <person name="Paddock L."/>
            <person name="Mostad J."/>
        </authorList>
    </citation>
    <scope>NUCLEOTIDE SEQUENCE [LARGE SCALE GENOMIC DNA]</scope>
    <source>
        <strain evidence="2 3">DFI.7.95</strain>
    </source>
</reference>
<organism evidence="2 3">
    <name type="scientific">Tissierella carlieri</name>
    <dbReference type="NCBI Taxonomy" id="689904"/>
    <lineage>
        <taxon>Bacteria</taxon>
        <taxon>Bacillati</taxon>
        <taxon>Bacillota</taxon>
        <taxon>Tissierellia</taxon>
        <taxon>Tissierellales</taxon>
        <taxon>Tissierellaceae</taxon>
        <taxon>Tissierella</taxon>
    </lineage>
</organism>
<gene>
    <name evidence="2" type="ORF">NE686_13065</name>
</gene>
<comment type="caution">
    <text evidence="2">The sequence shown here is derived from an EMBL/GenBank/DDBJ whole genome shotgun (WGS) entry which is preliminary data.</text>
</comment>
<evidence type="ECO:0000313" key="3">
    <source>
        <dbReference type="Proteomes" id="UP001524478"/>
    </source>
</evidence>
<keyword evidence="1" id="KW-0812">Transmembrane</keyword>
<keyword evidence="3" id="KW-1185">Reference proteome</keyword>
<protein>
    <submittedName>
        <fullName evidence="2">Uncharacterized protein</fullName>
    </submittedName>
</protein>
<feature type="transmembrane region" description="Helical" evidence="1">
    <location>
        <begin position="39"/>
        <end position="60"/>
    </location>
</feature>
<dbReference type="Proteomes" id="UP001524478">
    <property type="component" value="Unassembled WGS sequence"/>
</dbReference>
<accession>A0ABT1SC28</accession>
<keyword evidence="1" id="KW-1133">Transmembrane helix</keyword>
<evidence type="ECO:0000256" key="1">
    <source>
        <dbReference type="SAM" id="Phobius"/>
    </source>
</evidence>
<name>A0ABT1SC28_9FIRM</name>
<sequence>MQFLVGVGFYTIWFTPIIFVTNLIEAIKAIKEGRQTEKYTAACCISLMLIVIPIYMMLMYV</sequence>
<evidence type="ECO:0000313" key="2">
    <source>
        <dbReference type="EMBL" id="MCQ4924025.1"/>
    </source>
</evidence>
<feature type="transmembrane region" description="Helical" evidence="1">
    <location>
        <begin position="6"/>
        <end position="27"/>
    </location>
</feature>
<proteinExistence type="predicted"/>
<dbReference type="EMBL" id="JANGAC010000010">
    <property type="protein sequence ID" value="MCQ4924025.1"/>
    <property type="molecule type" value="Genomic_DNA"/>
</dbReference>
<dbReference type="RefSeq" id="WP_256311854.1">
    <property type="nucleotide sequence ID" value="NZ_JANGAC010000010.1"/>
</dbReference>